<evidence type="ECO:0000313" key="3">
    <source>
        <dbReference type="Proteomes" id="UP000034783"/>
    </source>
</evidence>
<feature type="transmembrane region" description="Helical" evidence="1">
    <location>
        <begin position="27"/>
        <end position="44"/>
    </location>
</feature>
<dbReference type="EMBL" id="LCJD01000023">
    <property type="protein sequence ID" value="KKT69496.1"/>
    <property type="molecule type" value="Genomic_DNA"/>
</dbReference>
<keyword evidence="1" id="KW-1133">Transmembrane helix</keyword>
<evidence type="ECO:0000313" key="2">
    <source>
        <dbReference type="EMBL" id="KKT69496.1"/>
    </source>
</evidence>
<gene>
    <name evidence="2" type="ORF">UW65_C0023G0009</name>
</gene>
<proteinExistence type="predicted"/>
<comment type="caution">
    <text evidence="2">The sequence shown here is derived from an EMBL/GenBank/DDBJ whole genome shotgun (WGS) entry which is preliminary data.</text>
</comment>
<dbReference type="PANTHER" id="PTHR40278:SF1">
    <property type="entry name" value="DNA UTILIZATION PROTEIN HOFN"/>
    <property type="match status" value="1"/>
</dbReference>
<keyword evidence="1" id="KW-0812">Transmembrane</keyword>
<dbReference type="Proteomes" id="UP000034783">
    <property type="component" value="Unassembled WGS sequence"/>
</dbReference>
<dbReference type="AlphaFoldDB" id="A0A0G1JCY0"/>
<accession>A0A0G1JCY0</accession>
<protein>
    <recommendedName>
        <fullName evidence="4">Fimbrial assembly family protein</fullName>
    </recommendedName>
</protein>
<sequence>MLQVDLTPPQEIKRQKTQYFVGTSTKISAVLLVMCLLAAGYVVYRSLSYKAQIFAVDQRVLALESRRAELSDVEEVSKKLAGKYFLLQRYMETRVAYSSVVKELIARVPSEVTVDDIAFESGGKKANVSGFSTNPSQVAAFITELSRSGNAASDPAVELTGKNAFTDVRLETLSVDDRKAQTRKAGSVEYAISFKINEGAFLK</sequence>
<evidence type="ECO:0008006" key="4">
    <source>
        <dbReference type="Google" id="ProtNLM"/>
    </source>
</evidence>
<name>A0A0G1JCY0_UNCKA</name>
<keyword evidence="1" id="KW-0472">Membrane</keyword>
<dbReference type="InterPro" id="IPR052534">
    <property type="entry name" value="Extracell_DNA_Util/SecSys_Comp"/>
</dbReference>
<reference evidence="2 3" key="1">
    <citation type="journal article" date="2015" name="Nature">
        <title>rRNA introns, odd ribosomes, and small enigmatic genomes across a large radiation of phyla.</title>
        <authorList>
            <person name="Brown C.T."/>
            <person name="Hug L.A."/>
            <person name="Thomas B.C."/>
            <person name="Sharon I."/>
            <person name="Castelle C.J."/>
            <person name="Singh A."/>
            <person name="Wilkins M.J."/>
            <person name="Williams K.H."/>
            <person name="Banfield J.F."/>
        </authorList>
    </citation>
    <scope>NUCLEOTIDE SEQUENCE [LARGE SCALE GENOMIC DNA]</scope>
</reference>
<organism evidence="2 3">
    <name type="scientific">candidate division WWE3 bacterium GW2011_GWB1_44_4</name>
    <dbReference type="NCBI Taxonomy" id="1619116"/>
    <lineage>
        <taxon>Bacteria</taxon>
        <taxon>Katanobacteria</taxon>
    </lineage>
</organism>
<evidence type="ECO:0000256" key="1">
    <source>
        <dbReference type="SAM" id="Phobius"/>
    </source>
</evidence>
<dbReference type="PANTHER" id="PTHR40278">
    <property type="entry name" value="DNA UTILIZATION PROTEIN HOFN"/>
    <property type="match status" value="1"/>
</dbReference>